<feature type="region of interest" description="Disordered" evidence="1">
    <location>
        <begin position="650"/>
        <end position="691"/>
    </location>
</feature>
<name>A0ABR4EAZ8_9PEZI</name>
<reference evidence="4 5" key="1">
    <citation type="submission" date="2024-03" db="EMBL/GenBank/DDBJ databases">
        <title>A high-quality draft genome sequence of Diaporthe vaccinii, a causative agent of upright dieback and viscid rot disease in cranberry plants.</title>
        <authorList>
            <person name="Sarrasin M."/>
            <person name="Lang B.F."/>
            <person name="Burger G."/>
        </authorList>
    </citation>
    <scope>NUCLEOTIDE SEQUENCE [LARGE SCALE GENOMIC DNA]</scope>
    <source>
        <strain evidence="4 5">IS7</strain>
    </source>
</reference>
<protein>
    <submittedName>
        <fullName evidence="4">Uncharacterized protein</fullName>
    </submittedName>
</protein>
<dbReference type="Pfam" id="PF21666">
    <property type="entry name" value="DUF4246_N"/>
    <property type="match status" value="1"/>
</dbReference>
<evidence type="ECO:0000313" key="4">
    <source>
        <dbReference type="EMBL" id="KAL2279587.1"/>
    </source>
</evidence>
<dbReference type="InterPro" id="IPR025340">
    <property type="entry name" value="DUF4246"/>
</dbReference>
<comment type="caution">
    <text evidence="4">The sequence shown here is derived from an EMBL/GenBank/DDBJ whole genome shotgun (WGS) entry which is preliminary data.</text>
</comment>
<accession>A0ABR4EAZ8</accession>
<feature type="compositionally biased region" description="Acidic residues" evidence="1">
    <location>
        <begin position="403"/>
        <end position="417"/>
    </location>
</feature>
<evidence type="ECO:0000256" key="1">
    <source>
        <dbReference type="SAM" id="MobiDB-lite"/>
    </source>
</evidence>
<evidence type="ECO:0000259" key="2">
    <source>
        <dbReference type="Pfam" id="PF14033"/>
    </source>
</evidence>
<dbReference type="PANTHER" id="PTHR33119">
    <property type="entry name" value="IFI3P"/>
    <property type="match status" value="1"/>
</dbReference>
<feature type="domain" description="DUF4246" evidence="2">
    <location>
        <begin position="143"/>
        <end position="658"/>
    </location>
</feature>
<dbReference type="Proteomes" id="UP001600888">
    <property type="component" value="Unassembled WGS sequence"/>
</dbReference>
<dbReference type="InterPro" id="IPR049207">
    <property type="entry name" value="DUF4246_N"/>
</dbReference>
<gene>
    <name evidence="4" type="ORF">FJTKL_13281</name>
</gene>
<dbReference type="EMBL" id="JBAWTH010000074">
    <property type="protein sequence ID" value="KAL2279587.1"/>
    <property type="molecule type" value="Genomic_DNA"/>
</dbReference>
<feature type="domain" description="DUF4246" evidence="3">
    <location>
        <begin position="67"/>
        <end position="132"/>
    </location>
</feature>
<evidence type="ECO:0000259" key="3">
    <source>
        <dbReference type="Pfam" id="PF21666"/>
    </source>
</evidence>
<keyword evidence="5" id="KW-1185">Reference proteome</keyword>
<feature type="region of interest" description="Disordered" evidence="1">
    <location>
        <begin position="394"/>
        <end position="417"/>
    </location>
</feature>
<dbReference type="Pfam" id="PF14033">
    <property type="entry name" value="DUF4246"/>
    <property type="match status" value="1"/>
</dbReference>
<organism evidence="4 5">
    <name type="scientific">Diaporthe vaccinii</name>
    <dbReference type="NCBI Taxonomy" id="105482"/>
    <lineage>
        <taxon>Eukaryota</taxon>
        <taxon>Fungi</taxon>
        <taxon>Dikarya</taxon>
        <taxon>Ascomycota</taxon>
        <taxon>Pezizomycotina</taxon>
        <taxon>Sordariomycetes</taxon>
        <taxon>Sordariomycetidae</taxon>
        <taxon>Diaporthales</taxon>
        <taxon>Diaporthaceae</taxon>
        <taxon>Diaporthe</taxon>
        <taxon>Diaporthe eres species complex</taxon>
    </lineage>
</organism>
<evidence type="ECO:0000313" key="5">
    <source>
        <dbReference type="Proteomes" id="UP001600888"/>
    </source>
</evidence>
<proteinExistence type="predicted"/>
<dbReference type="PANTHER" id="PTHR33119:SF1">
    <property type="entry name" value="FE2OG DIOXYGENASE DOMAIN-CONTAINING PROTEIN"/>
    <property type="match status" value="1"/>
</dbReference>
<dbReference type="InterPro" id="IPR049192">
    <property type="entry name" value="DUF4246_C"/>
</dbReference>
<sequence>MLASCRHSTLAALQTTSRSFLKSYSPLSRHTLRPLTISRPHHPNMAQLELGLDEDFDNTGEGQLKVPGFCYYYQFELETLERFRHGANDFQQSPRLTAREVAMLGVMNALTDKPDWHKKIFDDEIVAKWKQEACALPLISDMAWDWCLTELRDKAKRFERIGRVLVLDAGSRLSKSDQRISQSLRQELKDAVKPLLDRPDAERDWHPGSDDKVLNLVHPSLFPLVYGRTRVLVNGGKVPLDLANIEALEGAEVAPRLTATSQPSRPLHGDGTHSGMWSKQFQWLPCEVEFTEDTGTNVHISSYINNLHPAHHAEVYTAIEKVIALAIAPWNEVLVHGYHGRAPPRIRTYGAEFGPGLPEWYEGLNEIARNWESNPEAYEAAKKQVLQYMGKTYTAPDSATGSADEEDLTEESDDESEIDIEEYGLSGAADEFYRRNFRKVFHPEPGVSFSYEQWKAGLSGNVVVKRYRSFGFPDALEDSGRDDHDYYSLRIQDDFRDEGLQVIIKLSSIELTPEKPEYEGGNWHIEGMLNEHIAATALYYYDVDNVTDAKISFRTEAELDSMDMRYEQDDHAPLAEIFGIASRNLRDEPPFQNLGSVTTPQGRLLAFPNTLQHKVEPFELVDKTRPGHRRFLVLWLVDPHYRICSTRNVPPQQESWYDGNETKPESGTDAPDATTKNGESANGRMSLEEAKKLRLELMAERTKKQKHMENASEQYNFCEH</sequence>